<dbReference type="Proteomes" id="UP001600888">
    <property type="component" value="Unassembled WGS sequence"/>
</dbReference>
<organism evidence="1 2">
    <name type="scientific">Diaporthe vaccinii</name>
    <dbReference type="NCBI Taxonomy" id="105482"/>
    <lineage>
        <taxon>Eukaryota</taxon>
        <taxon>Fungi</taxon>
        <taxon>Dikarya</taxon>
        <taxon>Ascomycota</taxon>
        <taxon>Pezizomycotina</taxon>
        <taxon>Sordariomycetes</taxon>
        <taxon>Sordariomycetidae</taxon>
        <taxon>Diaporthales</taxon>
        <taxon>Diaporthaceae</taxon>
        <taxon>Diaporthe</taxon>
        <taxon>Diaporthe eres species complex</taxon>
    </lineage>
</organism>
<name>A0ABR4ELQ8_9PEZI</name>
<accession>A0ABR4ELQ8</accession>
<protein>
    <submittedName>
        <fullName evidence="1">Uncharacterized protein</fullName>
    </submittedName>
</protein>
<evidence type="ECO:0000313" key="2">
    <source>
        <dbReference type="Proteomes" id="UP001600888"/>
    </source>
</evidence>
<sequence length="117" mass="13019">MNCHVGKKGLVPQSSWIELSRGSACLLRPGHPSFRKYAGPCRMGIVSPPRKSRPPAELCEVGLPSFPPGPNHSYSIPKVSDRWPLSPTLRAFLDQSVEVCLQVEVRAHWILVDCFRT</sequence>
<keyword evidence="2" id="KW-1185">Reference proteome</keyword>
<gene>
    <name evidence="1" type="ORF">FJTKL_09981</name>
</gene>
<comment type="caution">
    <text evidence="1">The sequence shown here is derived from an EMBL/GenBank/DDBJ whole genome shotgun (WGS) entry which is preliminary data.</text>
</comment>
<reference evidence="1 2" key="1">
    <citation type="submission" date="2024-03" db="EMBL/GenBank/DDBJ databases">
        <title>A high-quality draft genome sequence of Diaporthe vaccinii, a causative agent of upright dieback and viscid rot disease in cranberry plants.</title>
        <authorList>
            <person name="Sarrasin M."/>
            <person name="Lang B.F."/>
            <person name="Burger G."/>
        </authorList>
    </citation>
    <scope>NUCLEOTIDE SEQUENCE [LARGE SCALE GENOMIC DNA]</scope>
    <source>
        <strain evidence="1 2">IS7</strain>
    </source>
</reference>
<evidence type="ECO:0000313" key="1">
    <source>
        <dbReference type="EMBL" id="KAL2283373.1"/>
    </source>
</evidence>
<proteinExistence type="predicted"/>
<dbReference type="EMBL" id="JBAWTH010000043">
    <property type="protein sequence ID" value="KAL2283373.1"/>
    <property type="molecule type" value="Genomic_DNA"/>
</dbReference>